<dbReference type="AlphaFoldDB" id="A0A9Q9DU65"/>
<accession>A0A9Q9DU65</accession>
<dbReference type="EMBL" id="CP089277">
    <property type="protein sequence ID" value="USP78685.1"/>
    <property type="molecule type" value="Genomic_DNA"/>
</dbReference>
<organism evidence="2 3">
    <name type="scientific">Curvularia clavata</name>
    <dbReference type="NCBI Taxonomy" id="95742"/>
    <lineage>
        <taxon>Eukaryota</taxon>
        <taxon>Fungi</taxon>
        <taxon>Dikarya</taxon>
        <taxon>Ascomycota</taxon>
        <taxon>Pezizomycotina</taxon>
        <taxon>Dothideomycetes</taxon>
        <taxon>Pleosporomycetidae</taxon>
        <taxon>Pleosporales</taxon>
        <taxon>Pleosporineae</taxon>
        <taxon>Pleosporaceae</taxon>
        <taxon>Curvularia</taxon>
    </lineage>
</organism>
<gene>
    <name evidence="2" type="ORF">yc1106_05959</name>
</gene>
<dbReference type="OrthoDB" id="3677768at2759"/>
<keyword evidence="1" id="KW-0732">Signal</keyword>
<evidence type="ECO:0000313" key="3">
    <source>
        <dbReference type="Proteomes" id="UP001056012"/>
    </source>
</evidence>
<feature type="chain" id="PRO_5040311090" evidence="1">
    <location>
        <begin position="19"/>
        <end position="119"/>
    </location>
</feature>
<keyword evidence="3" id="KW-1185">Reference proteome</keyword>
<protein>
    <submittedName>
        <fullName evidence="2">Uncharacterized protein</fullName>
    </submittedName>
</protein>
<dbReference type="VEuPathDB" id="FungiDB:yc1106_05959"/>
<sequence length="119" mass="12801">MFTKLLLFLGLAATLTSAFAIPTATLNTKQVWLHLFHEDNCNSAPAYMPVTADTCYAFAPGVKSLRVIGHDEGVKYNALKVYSAVDCESGPVLQPIMTDACSAVVAYKGIKLSINTSRT</sequence>
<evidence type="ECO:0000313" key="2">
    <source>
        <dbReference type="EMBL" id="USP78685.1"/>
    </source>
</evidence>
<dbReference type="Proteomes" id="UP001056012">
    <property type="component" value="Chromosome 4"/>
</dbReference>
<evidence type="ECO:0000256" key="1">
    <source>
        <dbReference type="SAM" id="SignalP"/>
    </source>
</evidence>
<proteinExistence type="predicted"/>
<reference evidence="2" key="1">
    <citation type="submission" date="2021-12" db="EMBL/GenBank/DDBJ databases">
        <title>Curvularia clavata genome.</title>
        <authorList>
            <person name="Cao Y."/>
        </authorList>
    </citation>
    <scope>NUCLEOTIDE SEQUENCE</scope>
    <source>
        <strain evidence="2">Yc1106</strain>
    </source>
</reference>
<feature type="signal peptide" evidence="1">
    <location>
        <begin position="1"/>
        <end position="18"/>
    </location>
</feature>
<name>A0A9Q9DU65_CURCL</name>